<dbReference type="Pfam" id="PF12796">
    <property type="entry name" value="Ank_2"/>
    <property type="match status" value="1"/>
</dbReference>
<dbReference type="PANTHER" id="PTHR24173">
    <property type="entry name" value="ANKYRIN REPEAT CONTAINING"/>
    <property type="match status" value="1"/>
</dbReference>
<dbReference type="Gene3D" id="1.25.40.20">
    <property type="entry name" value="Ankyrin repeat-containing domain"/>
    <property type="match status" value="1"/>
</dbReference>
<dbReference type="SUPFAM" id="SSF48403">
    <property type="entry name" value="Ankyrin repeat"/>
    <property type="match status" value="1"/>
</dbReference>
<protein>
    <submittedName>
        <fullName evidence="3">Uncharacterized protein</fullName>
    </submittedName>
</protein>
<evidence type="ECO:0000256" key="1">
    <source>
        <dbReference type="ARBA" id="ARBA00022737"/>
    </source>
</evidence>
<keyword evidence="2" id="KW-0040">ANK repeat</keyword>
<dbReference type="PANTHER" id="PTHR24173:SF74">
    <property type="entry name" value="ANKYRIN REPEAT DOMAIN-CONTAINING PROTEIN 16"/>
    <property type="match status" value="1"/>
</dbReference>
<gene>
    <name evidence="3" type="ORF">Faunusvirus2_39</name>
</gene>
<dbReference type="EMBL" id="MK072133">
    <property type="protein sequence ID" value="AYV79092.1"/>
    <property type="molecule type" value="Genomic_DNA"/>
</dbReference>
<keyword evidence="1" id="KW-0677">Repeat</keyword>
<dbReference type="PROSITE" id="PS50297">
    <property type="entry name" value="ANK_REP_REGION"/>
    <property type="match status" value="1"/>
</dbReference>
<evidence type="ECO:0000313" key="3">
    <source>
        <dbReference type="EMBL" id="AYV79092.1"/>
    </source>
</evidence>
<dbReference type="InterPro" id="IPR036770">
    <property type="entry name" value="Ankyrin_rpt-contain_sf"/>
</dbReference>
<dbReference type="SMART" id="SM00248">
    <property type="entry name" value="ANK"/>
    <property type="match status" value="2"/>
</dbReference>
<sequence length="164" mass="19150">MIAFKHANKFVDILLYQNETECIKYIDKYNNFYDEELIGGWNSLMFVIYYKRINIVKELILKGANVNYKNSEGTTALYIACRYGHEDIAIILIKAGAYFVNILDELDGYGIEYSCQQVIQYLRDLYRQQIISIINDDKDDNTMAISFRTTYAVEVVDIISEFII</sequence>
<proteinExistence type="predicted"/>
<name>A0A3G4ZW15_9VIRU</name>
<accession>A0A3G4ZW15</accession>
<dbReference type="InterPro" id="IPR002110">
    <property type="entry name" value="Ankyrin_rpt"/>
</dbReference>
<evidence type="ECO:0000256" key="2">
    <source>
        <dbReference type="ARBA" id="ARBA00023043"/>
    </source>
</evidence>
<reference evidence="3" key="1">
    <citation type="submission" date="2018-10" db="EMBL/GenBank/DDBJ databases">
        <title>Hidden diversity of soil giant viruses.</title>
        <authorList>
            <person name="Schulz F."/>
            <person name="Alteio L."/>
            <person name="Goudeau D."/>
            <person name="Ryan E.M."/>
            <person name="Malmstrom R.R."/>
            <person name="Blanchard J."/>
            <person name="Woyke T."/>
        </authorList>
    </citation>
    <scope>NUCLEOTIDE SEQUENCE</scope>
    <source>
        <strain evidence="3">FNV1</strain>
    </source>
</reference>
<dbReference type="PROSITE" id="PS50088">
    <property type="entry name" value="ANK_REPEAT"/>
    <property type="match status" value="2"/>
</dbReference>
<organism evidence="3">
    <name type="scientific">Faunusvirus sp</name>
    <dbReference type="NCBI Taxonomy" id="2487766"/>
    <lineage>
        <taxon>Viruses</taxon>
        <taxon>Varidnaviria</taxon>
        <taxon>Bamfordvirae</taxon>
        <taxon>Nucleocytoviricota</taxon>
        <taxon>Megaviricetes</taxon>
        <taxon>Imitervirales</taxon>
        <taxon>Mimiviridae</taxon>
    </lineage>
</organism>